<dbReference type="Proteomes" id="UP001336835">
    <property type="component" value="Unassembled WGS sequence"/>
</dbReference>
<accession>A0ABU7I6Y3</accession>
<dbReference type="RefSeq" id="WP_330107585.1">
    <property type="nucleotide sequence ID" value="NZ_JAZDQT010000001.1"/>
</dbReference>
<dbReference type="EMBL" id="JAZDQT010000001">
    <property type="protein sequence ID" value="MEE1945238.1"/>
    <property type="molecule type" value="Genomic_DNA"/>
</dbReference>
<comment type="caution">
    <text evidence="2">The sequence shown here is derived from an EMBL/GenBank/DDBJ whole genome shotgun (WGS) entry which is preliminary data.</text>
</comment>
<sequence>MIRKIVFTLCCLGLVVTACAQKFMPEIKAGTTLNATVFVQSQEIPVTFSVKSIEAPITLAWFVDGYGEGAFEMSQKAYESGKEIYTQQPPQGTTKLSDSETYGLISKEAYKALTTNKSFTYNGLKFKPKETGLNAMKLDGKEIDATQVASEDGKIELWILNNPNFPLILQSAGLGLDLVIHEIK</sequence>
<dbReference type="PROSITE" id="PS51257">
    <property type="entry name" value="PROKAR_LIPOPROTEIN"/>
    <property type="match status" value="1"/>
</dbReference>
<reference evidence="2 3" key="1">
    <citation type="submission" date="2024-01" db="EMBL/GenBank/DDBJ databases">
        <title>Pedobacter sp. nov., isolated from fresh soil.</title>
        <authorList>
            <person name="Le N.T.T."/>
        </authorList>
    </citation>
    <scope>NUCLEOTIDE SEQUENCE [LARGE SCALE GENOMIC DNA]</scope>
    <source>
        <strain evidence="2 3">KR3-3</strain>
    </source>
</reference>
<keyword evidence="1" id="KW-0732">Signal</keyword>
<evidence type="ECO:0000256" key="1">
    <source>
        <dbReference type="SAM" id="SignalP"/>
    </source>
</evidence>
<evidence type="ECO:0000313" key="2">
    <source>
        <dbReference type="EMBL" id="MEE1945238.1"/>
    </source>
</evidence>
<organism evidence="2 3">
    <name type="scientific">Pedobacter albus</name>
    <dbReference type="NCBI Taxonomy" id="3113905"/>
    <lineage>
        <taxon>Bacteria</taxon>
        <taxon>Pseudomonadati</taxon>
        <taxon>Bacteroidota</taxon>
        <taxon>Sphingobacteriia</taxon>
        <taxon>Sphingobacteriales</taxon>
        <taxon>Sphingobacteriaceae</taxon>
        <taxon>Pedobacter</taxon>
    </lineage>
</organism>
<proteinExistence type="predicted"/>
<name>A0ABU7I6Y3_9SPHI</name>
<evidence type="ECO:0000313" key="3">
    <source>
        <dbReference type="Proteomes" id="UP001336835"/>
    </source>
</evidence>
<feature type="chain" id="PRO_5046434165" evidence="1">
    <location>
        <begin position="21"/>
        <end position="184"/>
    </location>
</feature>
<feature type="signal peptide" evidence="1">
    <location>
        <begin position="1"/>
        <end position="20"/>
    </location>
</feature>
<gene>
    <name evidence="2" type="ORF">VRU48_08970</name>
</gene>
<keyword evidence="3" id="KW-1185">Reference proteome</keyword>
<protein>
    <submittedName>
        <fullName evidence="2">Uncharacterized protein</fullName>
    </submittedName>
</protein>